<keyword evidence="16" id="KW-1185">Reference proteome</keyword>
<evidence type="ECO:0000256" key="11">
    <source>
        <dbReference type="RuleBase" id="RU003357"/>
    </source>
</evidence>
<keyword evidence="7 10" id="KW-0472">Membrane</keyword>
<keyword evidence="8 15" id="KW-0675">Receptor</keyword>
<dbReference type="GO" id="GO:0009279">
    <property type="term" value="C:cell outer membrane"/>
    <property type="evidence" value="ECO:0007669"/>
    <property type="project" value="UniProtKB-SubCell"/>
</dbReference>
<feature type="domain" description="TonB-dependent receptor-like beta-barrel" evidence="13">
    <location>
        <begin position="264"/>
        <end position="668"/>
    </location>
</feature>
<evidence type="ECO:0000256" key="4">
    <source>
        <dbReference type="ARBA" id="ARBA00022692"/>
    </source>
</evidence>
<name>A0A1W2DQU1_9FIRM</name>
<dbReference type="EMBL" id="FWXI01000017">
    <property type="protein sequence ID" value="SMC99847.1"/>
    <property type="molecule type" value="Genomic_DNA"/>
</dbReference>
<dbReference type="PROSITE" id="PS52016">
    <property type="entry name" value="TONB_DEPENDENT_REC_3"/>
    <property type="match status" value="1"/>
</dbReference>
<accession>A0A1W2DQU1</accession>
<dbReference type="Proteomes" id="UP000192738">
    <property type="component" value="Unassembled WGS sequence"/>
</dbReference>
<reference evidence="15 16" key="1">
    <citation type="submission" date="2017-04" db="EMBL/GenBank/DDBJ databases">
        <authorList>
            <person name="Afonso C.L."/>
            <person name="Miller P.J."/>
            <person name="Scott M.A."/>
            <person name="Spackman E."/>
            <person name="Goraichik I."/>
            <person name="Dimitrov K.M."/>
            <person name="Suarez D.L."/>
            <person name="Swayne D.E."/>
        </authorList>
    </citation>
    <scope>NUCLEOTIDE SEQUENCE [LARGE SCALE GENOMIC DNA]</scope>
    <source>
        <strain evidence="15 16">DSM 5090</strain>
    </source>
</reference>
<dbReference type="InterPro" id="IPR037066">
    <property type="entry name" value="Plug_dom_sf"/>
</dbReference>
<keyword evidence="4 10" id="KW-0812">Transmembrane</keyword>
<keyword evidence="6 11" id="KW-0798">TonB box</keyword>
<evidence type="ECO:0000256" key="5">
    <source>
        <dbReference type="ARBA" id="ARBA00022729"/>
    </source>
</evidence>
<evidence type="ECO:0000256" key="2">
    <source>
        <dbReference type="ARBA" id="ARBA00022448"/>
    </source>
</evidence>
<protein>
    <submittedName>
        <fullName evidence="15">Outer membrane receptor proteins, mostly Fe transport</fullName>
    </submittedName>
</protein>
<keyword evidence="3 10" id="KW-1134">Transmembrane beta strand</keyword>
<keyword evidence="9 10" id="KW-0998">Cell outer membrane</keyword>
<evidence type="ECO:0000256" key="9">
    <source>
        <dbReference type="ARBA" id="ARBA00023237"/>
    </source>
</evidence>
<dbReference type="Gene3D" id="2.170.130.10">
    <property type="entry name" value="TonB-dependent receptor, plug domain"/>
    <property type="match status" value="1"/>
</dbReference>
<dbReference type="GO" id="GO:0015344">
    <property type="term" value="F:siderophore uptake transmembrane transporter activity"/>
    <property type="evidence" value="ECO:0007669"/>
    <property type="project" value="TreeGrafter"/>
</dbReference>
<dbReference type="STRING" id="112901.SAMN04488500_117105"/>
<dbReference type="AlphaFoldDB" id="A0A1W2DQU1"/>
<dbReference type="InterPro" id="IPR012910">
    <property type="entry name" value="Plug_dom"/>
</dbReference>
<evidence type="ECO:0000259" key="14">
    <source>
        <dbReference type="Pfam" id="PF07715"/>
    </source>
</evidence>
<dbReference type="PANTHER" id="PTHR30069:SF29">
    <property type="entry name" value="HEMOGLOBIN AND HEMOGLOBIN-HAPTOGLOBIN-BINDING PROTEIN 1-RELATED"/>
    <property type="match status" value="1"/>
</dbReference>
<feature type="domain" description="TonB-dependent receptor plug" evidence="14">
    <location>
        <begin position="62"/>
        <end position="166"/>
    </location>
</feature>
<dbReference type="Pfam" id="PF00593">
    <property type="entry name" value="TonB_dep_Rec_b-barrel"/>
    <property type="match status" value="1"/>
</dbReference>
<comment type="subcellular location">
    <subcellularLocation>
        <location evidence="1 10">Cell outer membrane</location>
        <topology evidence="1 10">Multi-pass membrane protein</topology>
    </subcellularLocation>
</comment>
<evidence type="ECO:0000256" key="3">
    <source>
        <dbReference type="ARBA" id="ARBA00022452"/>
    </source>
</evidence>
<evidence type="ECO:0000256" key="6">
    <source>
        <dbReference type="ARBA" id="ARBA00023077"/>
    </source>
</evidence>
<dbReference type="CDD" id="cd01347">
    <property type="entry name" value="ligand_gated_channel"/>
    <property type="match status" value="1"/>
</dbReference>
<dbReference type="InterPro" id="IPR036942">
    <property type="entry name" value="Beta-barrel_TonB_sf"/>
</dbReference>
<dbReference type="InterPro" id="IPR039426">
    <property type="entry name" value="TonB-dep_rcpt-like"/>
</dbReference>
<proteinExistence type="inferred from homology"/>
<dbReference type="OrthoDB" id="9763670at2"/>
<comment type="similarity">
    <text evidence="10 11">Belongs to the TonB-dependent receptor family.</text>
</comment>
<evidence type="ECO:0000313" key="15">
    <source>
        <dbReference type="EMBL" id="SMC99847.1"/>
    </source>
</evidence>
<evidence type="ECO:0000256" key="8">
    <source>
        <dbReference type="ARBA" id="ARBA00023170"/>
    </source>
</evidence>
<feature type="signal peptide" evidence="12">
    <location>
        <begin position="1"/>
        <end position="41"/>
    </location>
</feature>
<dbReference type="InterPro" id="IPR000531">
    <property type="entry name" value="Beta-barrel_TonB"/>
</dbReference>
<evidence type="ECO:0000259" key="13">
    <source>
        <dbReference type="Pfam" id="PF00593"/>
    </source>
</evidence>
<dbReference type="Gene3D" id="2.40.170.20">
    <property type="entry name" value="TonB-dependent receptor, beta-barrel domain"/>
    <property type="match status" value="1"/>
</dbReference>
<dbReference type="Pfam" id="PF07715">
    <property type="entry name" value="Plug"/>
    <property type="match status" value="1"/>
</dbReference>
<gene>
    <name evidence="15" type="ORF">SAMN04488500_117105</name>
</gene>
<dbReference type="GO" id="GO:0044718">
    <property type="term" value="P:siderophore transmembrane transport"/>
    <property type="evidence" value="ECO:0007669"/>
    <property type="project" value="TreeGrafter"/>
</dbReference>
<keyword evidence="5 12" id="KW-0732">Signal</keyword>
<evidence type="ECO:0000256" key="12">
    <source>
        <dbReference type="SAM" id="SignalP"/>
    </source>
</evidence>
<evidence type="ECO:0000256" key="1">
    <source>
        <dbReference type="ARBA" id="ARBA00004571"/>
    </source>
</evidence>
<sequence length="694" mass="78333">MLFRENIKERGIYRMRKSFKKMAIPPAVCVFLLCTLNPAMAEESNAIPVEEVEVRSTALADYLVTTEVITAEKIKEMGATNLAEAISRVPGIYVAYTDKNARLARIRGAASDQTKVYIDGMPAFPLSGIASNSASNLETIPADNIEKIEIIKGPGPVQYGTDYKGGIILITTKTGKGPGQFNLNLSAGSHNSYDNYISYSGSDSDASYYVTAGKKQGNRHLNNSEFDTDYFNGKIKWNLGHDSALTLSGYYMNTDREISNGIDQITGQETTANVSWSGDRGVGTGVFKNGKEVRLYSVKDWKYTDFKQTNIALLFEQKTSNKFKYDVKLYHVTDGNDLWAYNKTNASNPALVDYAHPIWYRSGWYSKGNGLEFTGDLQTSWNNTVTFGTKYTQIDWNTDENNSNLDENGTDKRSGYYIQDNLKLDDKTNLTLGVRHDRAKQSYSYYKTGSTSVQNSSTEDVTDPVFNITHQLDEQNTLRFSAGKSHIFVTAKQVSTNLTSGVSIPDTEKATNYEIGWKHDFDDKSSLDVAAFNNKIDNRIDRITDTTSPLYKTYHNIFKTEIQGVELEYSRYFTKRLKGFVNYTYLDAKDTNEAGVKTRAIDLPDNMVNYGLTYTVDKFQTSVLGHYFGNILTSNNTYKQLDNYHTVDLNFDYQENKNIGYFLHVNNIFDTKYWEKYDYPGDGINFMAGVNIKM</sequence>
<keyword evidence="2 10" id="KW-0813">Transport</keyword>
<feature type="chain" id="PRO_5012574279" evidence="12">
    <location>
        <begin position="42"/>
        <end position="694"/>
    </location>
</feature>
<organism evidence="15 16">
    <name type="scientific">Sporomusa malonica</name>
    <dbReference type="NCBI Taxonomy" id="112901"/>
    <lineage>
        <taxon>Bacteria</taxon>
        <taxon>Bacillati</taxon>
        <taxon>Bacillota</taxon>
        <taxon>Negativicutes</taxon>
        <taxon>Selenomonadales</taxon>
        <taxon>Sporomusaceae</taxon>
        <taxon>Sporomusa</taxon>
    </lineage>
</organism>
<dbReference type="PANTHER" id="PTHR30069">
    <property type="entry name" value="TONB-DEPENDENT OUTER MEMBRANE RECEPTOR"/>
    <property type="match status" value="1"/>
</dbReference>
<dbReference type="SUPFAM" id="SSF56935">
    <property type="entry name" value="Porins"/>
    <property type="match status" value="1"/>
</dbReference>
<evidence type="ECO:0000256" key="10">
    <source>
        <dbReference type="PROSITE-ProRule" id="PRU01360"/>
    </source>
</evidence>
<evidence type="ECO:0000256" key="7">
    <source>
        <dbReference type="ARBA" id="ARBA00023136"/>
    </source>
</evidence>
<evidence type="ECO:0000313" key="16">
    <source>
        <dbReference type="Proteomes" id="UP000192738"/>
    </source>
</evidence>